<reference evidence="1 2" key="1">
    <citation type="submission" date="2024-06" db="EMBL/GenBank/DDBJ databases">
        <title>A chromosome-level genome assembly of beet webworm, Loxostege sticticalis.</title>
        <authorList>
            <person name="Zhang Y."/>
        </authorList>
    </citation>
    <scope>NUCLEOTIDE SEQUENCE [LARGE SCALE GENOMIC DNA]</scope>
    <source>
        <strain evidence="1">AQ026</strain>
        <tissue evidence="1">Whole body</tissue>
    </source>
</reference>
<keyword evidence="2" id="KW-1185">Reference proteome</keyword>
<evidence type="ECO:0000313" key="2">
    <source>
        <dbReference type="Proteomes" id="UP001549920"/>
    </source>
</evidence>
<evidence type="ECO:0000313" key="1">
    <source>
        <dbReference type="EMBL" id="KAL0891908.1"/>
    </source>
</evidence>
<dbReference type="Proteomes" id="UP001549920">
    <property type="component" value="Unassembled WGS sequence"/>
</dbReference>
<proteinExistence type="predicted"/>
<name>A0ABR3I6L4_LOXSC</name>
<comment type="caution">
    <text evidence="1">The sequence shown here is derived from an EMBL/GenBank/DDBJ whole genome shotgun (WGS) entry which is preliminary data.</text>
</comment>
<sequence>MFISHCTISKILKKNLFSGYVHRADGIEFDAVSRGTLLKLLNAVEEQIWNQVRGRRASVKAEFANNKYTQRFIYPEAINAGKGRK</sequence>
<accession>A0ABR3I6L4</accession>
<dbReference type="EMBL" id="JBEUOH010000007">
    <property type="protein sequence ID" value="KAL0891908.1"/>
    <property type="molecule type" value="Genomic_DNA"/>
</dbReference>
<organism evidence="1 2">
    <name type="scientific">Loxostege sticticalis</name>
    <name type="common">Beet webworm moth</name>
    <dbReference type="NCBI Taxonomy" id="481309"/>
    <lineage>
        <taxon>Eukaryota</taxon>
        <taxon>Metazoa</taxon>
        <taxon>Ecdysozoa</taxon>
        <taxon>Arthropoda</taxon>
        <taxon>Hexapoda</taxon>
        <taxon>Insecta</taxon>
        <taxon>Pterygota</taxon>
        <taxon>Neoptera</taxon>
        <taxon>Endopterygota</taxon>
        <taxon>Lepidoptera</taxon>
        <taxon>Glossata</taxon>
        <taxon>Ditrysia</taxon>
        <taxon>Pyraloidea</taxon>
        <taxon>Crambidae</taxon>
        <taxon>Pyraustinae</taxon>
        <taxon>Loxostege</taxon>
    </lineage>
</organism>
<gene>
    <name evidence="1" type="ORF">ABMA27_015156</name>
</gene>
<protein>
    <submittedName>
        <fullName evidence="1">Uncharacterized protein</fullName>
    </submittedName>
</protein>